<protein>
    <submittedName>
        <fullName evidence="1">Uncharacterized protein</fullName>
    </submittedName>
</protein>
<dbReference type="EMBL" id="JBHSTP010000001">
    <property type="protein sequence ID" value="MFC6354723.1"/>
    <property type="molecule type" value="Genomic_DNA"/>
</dbReference>
<dbReference type="Proteomes" id="UP001596306">
    <property type="component" value="Unassembled WGS sequence"/>
</dbReference>
<comment type="caution">
    <text evidence="1">The sequence shown here is derived from an EMBL/GenBank/DDBJ whole genome shotgun (WGS) entry which is preliminary data.</text>
</comment>
<dbReference type="InterPro" id="IPR011032">
    <property type="entry name" value="GroES-like_sf"/>
</dbReference>
<name>A0ABW1VAG2_9MICO</name>
<keyword evidence="2" id="KW-1185">Reference proteome</keyword>
<evidence type="ECO:0000313" key="1">
    <source>
        <dbReference type="EMBL" id="MFC6354723.1"/>
    </source>
</evidence>
<accession>A0ABW1VAG2</accession>
<sequence length="91" mass="10003">MVVSSVPASSRQAVFPTRDEIVVEEQTIPETGSDELLLRVALFGVCATKLPPSPRCRARMPVPGKCPFQERKNTDDGLHDLAGARRRMAQL</sequence>
<reference evidence="2" key="1">
    <citation type="journal article" date="2019" name="Int. J. Syst. Evol. Microbiol.">
        <title>The Global Catalogue of Microorganisms (GCM) 10K type strain sequencing project: providing services to taxonomists for standard genome sequencing and annotation.</title>
        <authorList>
            <consortium name="The Broad Institute Genomics Platform"/>
            <consortium name="The Broad Institute Genome Sequencing Center for Infectious Disease"/>
            <person name="Wu L."/>
            <person name="Ma J."/>
        </authorList>
    </citation>
    <scope>NUCLEOTIDE SEQUENCE [LARGE SCALE GENOMIC DNA]</scope>
    <source>
        <strain evidence="2">CCUG 43304</strain>
    </source>
</reference>
<dbReference type="SUPFAM" id="SSF50129">
    <property type="entry name" value="GroES-like"/>
    <property type="match status" value="1"/>
</dbReference>
<organism evidence="1 2">
    <name type="scientific">Luethyella okanaganae</name>
    <dbReference type="NCBI Taxonomy" id="69372"/>
    <lineage>
        <taxon>Bacteria</taxon>
        <taxon>Bacillati</taxon>
        <taxon>Actinomycetota</taxon>
        <taxon>Actinomycetes</taxon>
        <taxon>Micrococcales</taxon>
        <taxon>Microbacteriaceae</taxon>
        <taxon>Luethyella</taxon>
    </lineage>
</organism>
<gene>
    <name evidence="1" type="ORF">ACFQB0_01170</name>
</gene>
<proteinExistence type="predicted"/>
<evidence type="ECO:0000313" key="2">
    <source>
        <dbReference type="Proteomes" id="UP001596306"/>
    </source>
</evidence>
<dbReference type="RefSeq" id="WP_386726524.1">
    <property type="nucleotide sequence ID" value="NZ_JBHSTP010000001.1"/>
</dbReference>